<dbReference type="AlphaFoldDB" id="T1GMY7"/>
<organism evidence="2 3">
    <name type="scientific">Megaselia scalaris</name>
    <name type="common">Humpbacked fly</name>
    <name type="synonym">Phora scalaris</name>
    <dbReference type="NCBI Taxonomy" id="36166"/>
    <lineage>
        <taxon>Eukaryota</taxon>
        <taxon>Metazoa</taxon>
        <taxon>Ecdysozoa</taxon>
        <taxon>Arthropoda</taxon>
        <taxon>Hexapoda</taxon>
        <taxon>Insecta</taxon>
        <taxon>Pterygota</taxon>
        <taxon>Neoptera</taxon>
        <taxon>Endopterygota</taxon>
        <taxon>Diptera</taxon>
        <taxon>Brachycera</taxon>
        <taxon>Muscomorpha</taxon>
        <taxon>Platypezoidea</taxon>
        <taxon>Phoridae</taxon>
        <taxon>Megaseliini</taxon>
        <taxon>Megaselia</taxon>
    </lineage>
</organism>
<sequence>MSIYQRSDIVVRTKTVADNEQGECLIQYALIFLQRTTEQQRNIFEIYSFKCGFMVGLLAELFGVFIVKRTIS</sequence>
<accession>T1GMY7</accession>
<dbReference type="EMBL" id="CAQQ02136389">
    <property type="status" value="NOT_ANNOTATED_CDS"/>
    <property type="molecule type" value="Genomic_DNA"/>
</dbReference>
<keyword evidence="1" id="KW-1133">Transmembrane helix</keyword>
<keyword evidence="1" id="KW-0812">Transmembrane</keyword>
<proteinExistence type="predicted"/>
<feature type="transmembrane region" description="Helical" evidence="1">
    <location>
        <begin position="46"/>
        <end position="67"/>
    </location>
</feature>
<protein>
    <submittedName>
        <fullName evidence="2">Uncharacterized protein</fullName>
    </submittedName>
</protein>
<reference evidence="3" key="1">
    <citation type="submission" date="2013-02" db="EMBL/GenBank/DDBJ databases">
        <authorList>
            <person name="Hughes D."/>
        </authorList>
    </citation>
    <scope>NUCLEOTIDE SEQUENCE</scope>
    <source>
        <strain>Durham</strain>
        <strain evidence="3">NC isolate 2 -- Noor lab</strain>
    </source>
</reference>
<evidence type="ECO:0000313" key="3">
    <source>
        <dbReference type="Proteomes" id="UP000015102"/>
    </source>
</evidence>
<evidence type="ECO:0000313" key="2">
    <source>
        <dbReference type="EnsemblMetazoa" id="MESCA004924-PA"/>
    </source>
</evidence>
<dbReference type="HOGENOM" id="CLU_2725094_0_0_1"/>
<dbReference type="EMBL" id="CAQQ02136387">
    <property type="status" value="NOT_ANNOTATED_CDS"/>
    <property type="molecule type" value="Genomic_DNA"/>
</dbReference>
<keyword evidence="1" id="KW-0472">Membrane</keyword>
<name>T1GMY7_MEGSC</name>
<dbReference type="EnsemblMetazoa" id="MESCA004924-RA">
    <property type="protein sequence ID" value="MESCA004924-PA"/>
    <property type="gene ID" value="MESCA004924"/>
</dbReference>
<keyword evidence="3" id="KW-1185">Reference proteome</keyword>
<evidence type="ECO:0000256" key="1">
    <source>
        <dbReference type="SAM" id="Phobius"/>
    </source>
</evidence>
<dbReference type="Proteomes" id="UP000015102">
    <property type="component" value="Unassembled WGS sequence"/>
</dbReference>
<dbReference type="EMBL" id="CAQQ02136388">
    <property type="status" value="NOT_ANNOTATED_CDS"/>
    <property type="molecule type" value="Genomic_DNA"/>
</dbReference>
<reference evidence="2" key="2">
    <citation type="submission" date="2015-06" db="UniProtKB">
        <authorList>
            <consortium name="EnsemblMetazoa"/>
        </authorList>
    </citation>
    <scope>IDENTIFICATION</scope>
</reference>